<reference evidence="4 5" key="1">
    <citation type="submission" date="2019-07" db="EMBL/GenBank/DDBJ databases">
        <title>Whole genome shotgun sequence of Knoellia locipacati NBRC 109775.</title>
        <authorList>
            <person name="Hosoyama A."/>
            <person name="Uohara A."/>
            <person name="Ohji S."/>
            <person name="Ichikawa N."/>
        </authorList>
    </citation>
    <scope>NUCLEOTIDE SEQUENCE [LARGE SCALE GENOMIC DNA]</scope>
    <source>
        <strain evidence="4 5">NBRC 109775</strain>
    </source>
</reference>
<comment type="caution">
    <text evidence="4">The sequence shown here is derived from an EMBL/GenBank/DDBJ whole genome shotgun (WGS) entry which is preliminary data.</text>
</comment>
<feature type="transmembrane region" description="Helical" evidence="2">
    <location>
        <begin position="284"/>
        <end position="305"/>
    </location>
</feature>
<feature type="transmembrane region" description="Helical" evidence="2">
    <location>
        <begin position="394"/>
        <end position="417"/>
    </location>
</feature>
<accession>A0A512T2D9</accession>
<keyword evidence="2" id="KW-1133">Transmembrane helix</keyword>
<keyword evidence="2" id="KW-0472">Membrane</keyword>
<feature type="region of interest" description="Disordered" evidence="1">
    <location>
        <begin position="913"/>
        <end position="934"/>
    </location>
</feature>
<feature type="transmembrane region" description="Helical" evidence="2">
    <location>
        <begin position="168"/>
        <end position="195"/>
    </location>
</feature>
<evidence type="ECO:0000313" key="4">
    <source>
        <dbReference type="EMBL" id="GEQ14385.1"/>
    </source>
</evidence>
<evidence type="ECO:0000256" key="1">
    <source>
        <dbReference type="SAM" id="MobiDB-lite"/>
    </source>
</evidence>
<dbReference type="InterPro" id="IPR008979">
    <property type="entry name" value="Galactose-bd-like_sf"/>
</dbReference>
<organism evidence="4 5">
    <name type="scientific">Knoellia locipacati</name>
    <dbReference type="NCBI Taxonomy" id="882824"/>
    <lineage>
        <taxon>Bacteria</taxon>
        <taxon>Bacillati</taxon>
        <taxon>Actinomycetota</taxon>
        <taxon>Actinomycetes</taxon>
        <taxon>Micrococcales</taxon>
        <taxon>Intrasporangiaceae</taxon>
        <taxon>Knoellia</taxon>
    </lineage>
</organism>
<feature type="transmembrane region" description="Helical" evidence="2">
    <location>
        <begin position="1190"/>
        <end position="1211"/>
    </location>
</feature>
<protein>
    <submittedName>
        <fullName evidence="4">Coagulation factor 5/8 type</fullName>
    </submittedName>
</protein>
<name>A0A512T2D9_9MICO</name>
<dbReference type="SUPFAM" id="SSF49785">
    <property type="entry name" value="Galactose-binding domain-like"/>
    <property type="match status" value="1"/>
</dbReference>
<feature type="transmembrane region" description="Helical" evidence="2">
    <location>
        <begin position="362"/>
        <end position="382"/>
    </location>
</feature>
<feature type="domain" description="Alpha-(1-&gt;3)-arabinofuranosyltransferase N-terminal GT-C" evidence="3">
    <location>
        <begin position="9"/>
        <end position="641"/>
    </location>
</feature>
<evidence type="ECO:0000259" key="3">
    <source>
        <dbReference type="Pfam" id="PF11847"/>
    </source>
</evidence>
<dbReference type="GO" id="GO:0016740">
    <property type="term" value="F:transferase activity"/>
    <property type="evidence" value="ECO:0007669"/>
    <property type="project" value="InterPro"/>
</dbReference>
<feature type="transmembrane region" description="Helical" evidence="2">
    <location>
        <begin position="58"/>
        <end position="77"/>
    </location>
</feature>
<dbReference type="Proteomes" id="UP000321793">
    <property type="component" value="Unassembled WGS sequence"/>
</dbReference>
<keyword evidence="5" id="KW-1185">Reference proteome</keyword>
<keyword evidence="2" id="KW-0812">Transmembrane</keyword>
<feature type="transmembrane region" description="Helical" evidence="2">
    <location>
        <begin position="207"/>
        <end position="228"/>
    </location>
</feature>
<sequence length="1232" mass="128098">MLAGLTVLLVVLVLASDFGVLTPDTKPEIFLRPSQTAARFASAWLDTPNLGTSNYNTGIVPVAALFSLFEVVGVPAWLIMRLWRIALLVLAAWGARLVLRELVADRPGSSGRAVAGVAAAVAYAANPYVLIGGGTTPTLLPYALLPWLVVCWLRGFRAPSWRWAAAGALVLAAMSGLNAGIVPIIQLVVVIPVVVHAVLVEGHRFASVAWLILRTGLLYVVLSAYWLIPAVSALGVGTAIAEATESTQAINTVNSFPEVLRGLGMWTLYGADADGPFDPGRLSYVLGPVVILLTFGAPVLAGLAVRLSRSPARLFGATCVLVGALVMVGTFPNDDKSAWGRAVGAAIDGVPGLIAFRTTNKAGAVLELGLAVLVALAVAAIVPRLSTATHRWVAGWTAVALVAGAVAPALSGDLFWVRMDVPAYWKQAAAAVNERPGDGRVLMVPGTGVPAYSWGYSGPDEIGPSLFRKPFAFRSASPSGGVYAANLLAEVDRRLHQGTLPQGAVSTLAAYIGAGDVIGRYDVKGTGSVGARVEDQLREDPGLTLGQGYGPAAVAHGAQAPAMVRSVAGTVPSTSAAVRPAAGALVVDGAGTALPSLQSAGLLDDRPGLLLAGALDDAQLAEALRDEARVVLTDGNPRREWSNNNPAIAGPLLPATVDPTATRALFTAADQTVAVIRGNARIETRGQGLLFGPHAFGDVTQAFDGDRTTGWRFGNFGTGVGNEVVITPRTPVAMPLITLAPMQGGLAGITDVRVTAVVDGAPVVKDLTFTPWNTFPVSAEISDRPVSSLTIAVTGVDGPGAGPVGFSEITVPGVTIDRAAALPTRLPRRLAAAATAAGVDLDEVPLDVILRRSIGDANGLSTEEPTLEREFTLPDERRFEATGTVRLAGGVSDAAIDELAGQKDDVVAQSSSRAFGNPNARASMALDDSGGDPDETTAWVPNEPVVGEWISVDFPERRLSSFTFTQDSTSWATKALVSVNDGEPTEVALEQGTSRITLPEAVDAHRVRILLTERTGSGFVRVTDIGLPRKTTTVTPPSGCVEVGTIDGRPLEADLRENFAYLLDGKAVPFEACGAGLTLDEGRHRLSGLTTLALDDLRLSSAGTPPPEVAAPTFEVVRHGTASMDLRLTSGCSPCLVSSGQSYDERWTAALGAKDLGAPLVLDGYASGWRVNADPGDVISISFAPARPALGAWLVSGAALVACLLVLLLGARGGTLPMRASQWRDRRRKDVA</sequence>
<dbReference type="InterPro" id="IPR021798">
    <property type="entry name" value="AftD_N"/>
</dbReference>
<gene>
    <name evidence="4" type="ORF">KLO01_24320</name>
</gene>
<feature type="transmembrane region" description="Helical" evidence="2">
    <location>
        <begin position="138"/>
        <end position="156"/>
    </location>
</feature>
<dbReference type="AlphaFoldDB" id="A0A512T2D9"/>
<dbReference type="Gene3D" id="2.60.120.260">
    <property type="entry name" value="Galactose-binding domain-like"/>
    <property type="match status" value="1"/>
</dbReference>
<proteinExistence type="predicted"/>
<evidence type="ECO:0000313" key="5">
    <source>
        <dbReference type="Proteomes" id="UP000321793"/>
    </source>
</evidence>
<dbReference type="EMBL" id="BKBA01000009">
    <property type="protein sequence ID" value="GEQ14385.1"/>
    <property type="molecule type" value="Genomic_DNA"/>
</dbReference>
<evidence type="ECO:0000256" key="2">
    <source>
        <dbReference type="SAM" id="Phobius"/>
    </source>
</evidence>
<dbReference type="Pfam" id="PF11847">
    <property type="entry name" value="GT-C_AftD"/>
    <property type="match status" value="1"/>
</dbReference>
<feature type="transmembrane region" description="Helical" evidence="2">
    <location>
        <begin position="312"/>
        <end position="331"/>
    </location>
</feature>